<sequence>MPATLFGRLLNNHMRRIRARARDVADELGVSRQTILNWIQGTSMPKSCNKVMICAQFLRLTEKEIEELFTAANCDKRSRYEIVNFASRLFIELSHLTSYPVMLLLSQTDCSAYPFRQLLLQEAAAKYSANQVLPIHIPFFTGTNMSRYFVEFGKQCQFKEVNNEFRFEHALQERLEQSNPLFLLITRFEQGSPLLREQLAGILHNLSDLYPGRLHILLCGGEKLAELKYRTSNLALLTHATVKRWPEMTRAEVYALRDYRFKGLWLNDDMVDELLTISGAQLQLLDECLRIKQQHPQLEFGEYPNALSESDCVWQLFTPFTQNTSTKQQLEKWLQQEELGKAQPYILDDLLRQLYWKNLLVERDKRLYWRCSTLRMAGLKILGNNTVNN</sequence>
<dbReference type="InterPro" id="IPR010982">
    <property type="entry name" value="Lambda_DNA-bd_dom_sf"/>
</dbReference>
<dbReference type="EMBL" id="AP014633">
    <property type="protein sequence ID" value="BAP56883.1"/>
    <property type="molecule type" value="Genomic_DNA"/>
</dbReference>
<dbReference type="PROSITE" id="PS50943">
    <property type="entry name" value="HTH_CROC1"/>
    <property type="match status" value="1"/>
</dbReference>
<feature type="domain" description="HTH cro/C1-type" evidence="1">
    <location>
        <begin position="22"/>
        <end position="65"/>
    </location>
</feature>
<dbReference type="Proteomes" id="UP000031623">
    <property type="component" value="Chromosome"/>
</dbReference>
<dbReference type="GO" id="GO:0003677">
    <property type="term" value="F:DNA binding"/>
    <property type="evidence" value="ECO:0007669"/>
    <property type="project" value="InterPro"/>
</dbReference>
<dbReference type="HOGENOM" id="CLU_660087_0_0_6"/>
<dbReference type="OrthoDB" id="8802521at2"/>
<reference evidence="2 3" key="1">
    <citation type="journal article" date="2014" name="ISME J.">
        <title>Ecophysiology of Thioploca ingrica as revealed by the complete genome sequence supplemented with proteomic evidence.</title>
        <authorList>
            <person name="Kojima H."/>
            <person name="Ogura Y."/>
            <person name="Yamamoto N."/>
            <person name="Togashi T."/>
            <person name="Mori H."/>
            <person name="Watanabe T."/>
            <person name="Nemoto F."/>
            <person name="Kurokawa K."/>
            <person name="Hayashi T."/>
            <person name="Fukui M."/>
        </authorList>
    </citation>
    <scope>NUCLEOTIDE SEQUENCE [LARGE SCALE GENOMIC DNA]</scope>
</reference>
<dbReference type="Gene3D" id="1.10.260.40">
    <property type="entry name" value="lambda repressor-like DNA-binding domains"/>
    <property type="match status" value="1"/>
</dbReference>
<name>A0A090AFI9_9GAMM</name>
<dbReference type="InterPro" id="IPR001387">
    <property type="entry name" value="Cro/C1-type_HTH"/>
</dbReference>
<dbReference type="KEGG" id="tig:THII_2586"/>
<protein>
    <recommendedName>
        <fullName evidence="1">HTH cro/C1-type domain-containing protein</fullName>
    </recommendedName>
</protein>
<gene>
    <name evidence="2" type="ORF">THII_2586</name>
</gene>
<dbReference type="AlphaFoldDB" id="A0A090AFI9"/>
<evidence type="ECO:0000313" key="3">
    <source>
        <dbReference type="Proteomes" id="UP000031623"/>
    </source>
</evidence>
<proteinExistence type="predicted"/>
<accession>A0A090AFI9</accession>
<dbReference type="CDD" id="cd00093">
    <property type="entry name" value="HTH_XRE"/>
    <property type="match status" value="1"/>
</dbReference>
<evidence type="ECO:0000259" key="1">
    <source>
        <dbReference type="PROSITE" id="PS50943"/>
    </source>
</evidence>
<organism evidence="2 3">
    <name type="scientific">Thioploca ingrica</name>
    <dbReference type="NCBI Taxonomy" id="40754"/>
    <lineage>
        <taxon>Bacteria</taxon>
        <taxon>Pseudomonadati</taxon>
        <taxon>Pseudomonadota</taxon>
        <taxon>Gammaproteobacteria</taxon>
        <taxon>Thiotrichales</taxon>
        <taxon>Thiotrichaceae</taxon>
        <taxon>Thioploca</taxon>
    </lineage>
</organism>
<dbReference type="STRING" id="40754.THII_2586"/>
<evidence type="ECO:0000313" key="2">
    <source>
        <dbReference type="EMBL" id="BAP56883.1"/>
    </source>
</evidence>
<keyword evidence="3" id="KW-1185">Reference proteome</keyword>